<evidence type="ECO:0000256" key="2">
    <source>
        <dbReference type="ARBA" id="ARBA00011062"/>
    </source>
</evidence>
<dbReference type="Proteomes" id="UP000032680">
    <property type="component" value="Unassembled WGS sequence"/>
</dbReference>
<feature type="binding site" evidence="7">
    <location>
        <position position="17"/>
    </location>
    <ligand>
        <name>a divalent metal cation</name>
        <dbReference type="ChEBI" id="CHEBI:60240"/>
    </ligand>
</feature>
<dbReference type="NCBIfam" id="TIGR00087">
    <property type="entry name" value="surE"/>
    <property type="match status" value="1"/>
</dbReference>
<sequence>MSMSDGRIARRVLLTNDDGLDAPGLGVLREIAAQVAEEVWVVAPQRDQSGTSHSISLHAPLRVHRHGERVFAVEGTPADSVVIGTRQLMRETPPDLILSGVNQGANLGTETVFSGTVGAAMTGLLLGVPSIALSLAFVRGQPAHWATPRMHGPDVLRRVASMPWRARACLNINFPDVPPEQAGPLTLTRQGRGILDTIEIDGRIDPRQQTYFWIRLDRTPRPDHADSEGEAVRAGRIAVTPLRFERTDEASFDEMRAAF</sequence>
<dbReference type="GO" id="GO:0000166">
    <property type="term" value="F:nucleotide binding"/>
    <property type="evidence" value="ECO:0007669"/>
    <property type="project" value="UniProtKB-KW"/>
</dbReference>
<dbReference type="GO" id="GO:0008253">
    <property type="term" value="F:5'-nucleotidase activity"/>
    <property type="evidence" value="ECO:0007669"/>
    <property type="project" value="UniProtKB-UniRule"/>
</dbReference>
<keyword evidence="10" id="KW-1185">Reference proteome</keyword>
<organism evidence="9 10">
    <name type="scientific">Acidisphaera rubrifaciens HS-AP3</name>
    <dbReference type="NCBI Taxonomy" id="1231350"/>
    <lineage>
        <taxon>Bacteria</taxon>
        <taxon>Pseudomonadati</taxon>
        <taxon>Pseudomonadota</taxon>
        <taxon>Alphaproteobacteria</taxon>
        <taxon>Acetobacterales</taxon>
        <taxon>Acetobacteraceae</taxon>
        <taxon>Acidisphaera</taxon>
    </lineage>
</organism>
<protein>
    <recommendedName>
        <fullName evidence="7">5'-nucleotidase SurE</fullName>
        <ecNumber evidence="7">3.1.3.5</ecNumber>
    </recommendedName>
    <alternativeName>
        <fullName evidence="7">Nucleoside 5'-monophosphate phosphohydrolase</fullName>
    </alternativeName>
</protein>
<evidence type="ECO:0000256" key="1">
    <source>
        <dbReference type="ARBA" id="ARBA00000815"/>
    </source>
</evidence>
<evidence type="ECO:0000256" key="3">
    <source>
        <dbReference type="ARBA" id="ARBA00022490"/>
    </source>
</evidence>
<keyword evidence="6 7" id="KW-0378">Hydrolase</keyword>
<feature type="binding site" evidence="7">
    <location>
        <position position="18"/>
    </location>
    <ligand>
        <name>a divalent metal cation</name>
        <dbReference type="ChEBI" id="CHEBI:60240"/>
    </ligand>
</feature>
<dbReference type="EC" id="3.1.3.5" evidence="7"/>
<evidence type="ECO:0000256" key="7">
    <source>
        <dbReference type="HAMAP-Rule" id="MF_00060"/>
    </source>
</evidence>
<accession>A0A0D6P6G6</accession>
<dbReference type="Pfam" id="PF01975">
    <property type="entry name" value="SurE"/>
    <property type="match status" value="1"/>
</dbReference>
<dbReference type="AlphaFoldDB" id="A0A0D6P6G6"/>
<comment type="similarity">
    <text evidence="2 7">Belongs to the SurE nucleotidase family.</text>
</comment>
<evidence type="ECO:0000256" key="6">
    <source>
        <dbReference type="ARBA" id="ARBA00022801"/>
    </source>
</evidence>
<dbReference type="Gene3D" id="3.40.1210.10">
    <property type="entry name" value="Survival protein SurE-like phosphatase/nucleotidase"/>
    <property type="match status" value="1"/>
</dbReference>
<reference evidence="9 10" key="1">
    <citation type="submission" date="2012-11" db="EMBL/GenBank/DDBJ databases">
        <title>Whole genome sequence of Acidisphaera rubrifaciens HS-AP3.</title>
        <authorList>
            <person name="Azuma Y."/>
            <person name="Higashiura N."/>
            <person name="Hirakawa H."/>
            <person name="Matsushita K."/>
        </authorList>
    </citation>
    <scope>NUCLEOTIDE SEQUENCE [LARGE SCALE GENOMIC DNA]</scope>
    <source>
        <strain evidence="9 10">HS-AP3</strain>
    </source>
</reference>
<feature type="domain" description="Survival protein SurE-like phosphatase/nucleotidase" evidence="8">
    <location>
        <begin position="12"/>
        <end position="193"/>
    </location>
</feature>
<dbReference type="GO" id="GO:0008254">
    <property type="term" value="F:3'-nucleotidase activity"/>
    <property type="evidence" value="ECO:0007669"/>
    <property type="project" value="TreeGrafter"/>
</dbReference>
<keyword evidence="4 7" id="KW-0479">Metal-binding</keyword>
<evidence type="ECO:0000256" key="4">
    <source>
        <dbReference type="ARBA" id="ARBA00022723"/>
    </source>
</evidence>
<dbReference type="GO" id="GO:0004309">
    <property type="term" value="F:exopolyphosphatase activity"/>
    <property type="evidence" value="ECO:0007669"/>
    <property type="project" value="TreeGrafter"/>
</dbReference>
<comment type="function">
    <text evidence="7">Nucleotidase that shows phosphatase activity on nucleoside 5'-monophosphates.</text>
</comment>
<dbReference type="GO" id="GO:0005737">
    <property type="term" value="C:cytoplasm"/>
    <property type="evidence" value="ECO:0007669"/>
    <property type="project" value="UniProtKB-SubCell"/>
</dbReference>
<evidence type="ECO:0000313" key="10">
    <source>
        <dbReference type="Proteomes" id="UP000032680"/>
    </source>
</evidence>
<dbReference type="PANTHER" id="PTHR30457:SF12">
    <property type="entry name" value="5'_3'-NUCLEOTIDASE SURE"/>
    <property type="match status" value="1"/>
</dbReference>
<dbReference type="EMBL" id="BANB01000164">
    <property type="protein sequence ID" value="GAN76788.1"/>
    <property type="molecule type" value="Genomic_DNA"/>
</dbReference>
<keyword evidence="5 7" id="KW-0547">Nucleotide-binding</keyword>
<comment type="subcellular location">
    <subcellularLocation>
        <location evidence="7">Cytoplasm</location>
    </subcellularLocation>
</comment>
<dbReference type="SUPFAM" id="SSF64167">
    <property type="entry name" value="SurE-like"/>
    <property type="match status" value="1"/>
</dbReference>
<evidence type="ECO:0000256" key="5">
    <source>
        <dbReference type="ARBA" id="ARBA00022741"/>
    </source>
</evidence>
<comment type="cofactor">
    <cofactor evidence="7">
        <name>a divalent metal cation</name>
        <dbReference type="ChEBI" id="CHEBI:60240"/>
    </cofactor>
    <text evidence="7">Binds 1 divalent metal cation per subunit.</text>
</comment>
<dbReference type="HAMAP" id="MF_00060">
    <property type="entry name" value="SurE"/>
    <property type="match status" value="1"/>
</dbReference>
<dbReference type="GO" id="GO:0046872">
    <property type="term" value="F:metal ion binding"/>
    <property type="evidence" value="ECO:0007669"/>
    <property type="project" value="UniProtKB-UniRule"/>
</dbReference>
<dbReference type="NCBIfam" id="NF001490">
    <property type="entry name" value="PRK00346.1-4"/>
    <property type="match status" value="1"/>
</dbReference>
<dbReference type="InterPro" id="IPR030048">
    <property type="entry name" value="SurE"/>
</dbReference>
<keyword evidence="3 7" id="KW-0963">Cytoplasm</keyword>
<dbReference type="OrthoDB" id="9780815at2"/>
<feature type="binding site" evidence="7">
    <location>
        <position position="102"/>
    </location>
    <ligand>
        <name>a divalent metal cation</name>
        <dbReference type="ChEBI" id="CHEBI:60240"/>
    </ligand>
</feature>
<proteinExistence type="inferred from homology"/>
<gene>
    <name evidence="7" type="primary">surE</name>
    <name evidence="9" type="ORF">Asru_0164_10</name>
</gene>
<comment type="caution">
    <text evidence="9">The sequence shown here is derived from an EMBL/GenBank/DDBJ whole genome shotgun (WGS) entry which is preliminary data.</text>
</comment>
<dbReference type="InterPro" id="IPR002828">
    <property type="entry name" value="SurE-like_Pase/nucleotidase"/>
</dbReference>
<name>A0A0D6P6G6_9PROT</name>
<feature type="binding site" evidence="7">
    <location>
        <position position="49"/>
    </location>
    <ligand>
        <name>a divalent metal cation</name>
        <dbReference type="ChEBI" id="CHEBI:60240"/>
    </ligand>
</feature>
<dbReference type="PANTHER" id="PTHR30457">
    <property type="entry name" value="5'-NUCLEOTIDASE SURE"/>
    <property type="match status" value="1"/>
</dbReference>
<comment type="catalytic activity">
    <reaction evidence="1 7">
        <text>a ribonucleoside 5'-phosphate + H2O = a ribonucleoside + phosphate</text>
        <dbReference type="Rhea" id="RHEA:12484"/>
        <dbReference type="ChEBI" id="CHEBI:15377"/>
        <dbReference type="ChEBI" id="CHEBI:18254"/>
        <dbReference type="ChEBI" id="CHEBI:43474"/>
        <dbReference type="ChEBI" id="CHEBI:58043"/>
        <dbReference type="EC" id="3.1.3.5"/>
    </reaction>
</comment>
<evidence type="ECO:0000259" key="8">
    <source>
        <dbReference type="Pfam" id="PF01975"/>
    </source>
</evidence>
<evidence type="ECO:0000313" key="9">
    <source>
        <dbReference type="EMBL" id="GAN76788.1"/>
    </source>
</evidence>
<dbReference type="InterPro" id="IPR036523">
    <property type="entry name" value="SurE-like_sf"/>
</dbReference>